<keyword evidence="2" id="KW-0131">Cell cycle</keyword>
<gene>
    <name evidence="2" type="ORF">DW060_08075</name>
</gene>
<evidence type="ECO:0000256" key="1">
    <source>
        <dbReference type="SAM" id="MobiDB-lite"/>
    </source>
</evidence>
<dbReference type="EMBL" id="QRNO01000037">
    <property type="protein sequence ID" value="RHK49899.1"/>
    <property type="molecule type" value="Genomic_DNA"/>
</dbReference>
<evidence type="ECO:0000313" key="2">
    <source>
        <dbReference type="EMBL" id="RHK49899.1"/>
    </source>
</evidence>
<protein>
    <submittedName>
        <fullName evidence="2">Cell division protein FtsQ</fullName>
    </submittedName>
</protein>
<organism evidence="2 3">
    <name type="scientific">Leyella stercorea</name>
    <dbReference type="NCBI Taxonomy" id="363265"/>
    <lineage>
        <taxon>Bacteria</taxon>
        <taxon>Pseudomonadati</taxon>
        <taxon>Bacteroidota</taxon>
        <taxon>Bacteroidia</taxon>
        <taxon>Bacteroidales</taxon>
        <taxon>Prevotellaceae</taxon>
        <taxon>Leyella</taxon>
    </lineage>
</organism>
<sequence length="365" mass="41387">MKLSRSKIFFVVSDVLIAVYLLVAFCSFDKKGGNHTPCNKVSIDIADNVTSGFIDAKIIKDRLQKNGIYPIGKEICKIDTRHIEEMLSKSPFVQTANCYKTEGGHVYISVTQRMPVIRIKAENGDDYYVDDNDCVMPTTHYTSDLIIATGNINRWYATNYLSPLGRVIMANEMWKNLIEQINVLPNYSIEIVPRIGDHIVHIGRLPDCKNRTERFAAIKKFMDVKMTRLSKFYKYGLSTVGWNKYSYIDIEFDNQIICRKKSSKHAYVAPVAMPVAVQQTAEQAQPTAEQAQPNATPTQSTTEPTQGKKETTKPATKEVEKKPAKTEKKPDKTEKKSDKTEKKSAKSDKKSKDDKPQKKKSSNKR</sequence>
<dbReference type="OrthoDB" id="1466667at2"/>
<dbReference type="Proteomes" id="UP000286598">
    <property type="component" value="Unassembled WGS sequence"/>
</dbReference>
<accession>A0A3R6G3C8</accession>
<name>A0A3R6G3C8_9BACT</name>
<comment type="caution">
    <text evidence="2">The sequence shown here is derived from an EMBL/GenBank/DDBJ whole genome shotgun (WGS) entry which is preliminary data.</text>
</comment>
<dbReference type="AlphaFoldDB" id="A0A3R6G3C8"/>
<evidence type="ECO:0000313" key="3">
    <source>
        <dbReference type="Proteomes" id="UP000286598"/>
    </source>
</evidence>
<feature type="region of interest" description="Disordered" evidence="1">
    <location>
        <begin position="280"/>
        <end position="365"/>
    </location>
</feature>
<proteinExistence type="predicted"/>
<reference evidence="2 3" key="1">
    <citation type="submission" date="2018-08" db="EMBL/GenBank/DDBJ databases">
        <title>A genome reference for cultivated species of the human gut microbiota.</title>
        <authorList>
            <person name="Zou Y."/>
            <person name="Xue W."/>
            <person name="Luo G."/>
        </authorList>
    </citation>
    <scope>NUCLEOTIDE SEQUENCE [LARGE SCALE GENOMIC DNA]</scope>
    <source>
        <strain evidence="2 3">AF42-9</strain>
    </source>
</reference>
<keyword evidence="2" id="KW-0132">Cell division</keyword>
<keyword evidence="3" id="KW-1185">Reference proteome</keyword>
<feature type="compositionally biased region" description="Low complexity" evidence="1">
    <location>
        <begin position="280"/>
        <end position="299"/>
    </location>
</feature>
<feature type="compositionally biased region" description="Basic and acidic residues" evidence="1">
    <location>
        <begin position="306"/>
        <end position="356"/>
    </location>
</feature>
<dbReference type="GO" id="GO:0051301">
    <property type="term" value="P:cell division"/>
    <property type="evidence" value="ECO:0007669"/>
    <property type="project" value="UniProtKB-KW"/>
</dbReference>